<dbReference type="InterPro" id="IPR029061">
    <property type="entry name" value="THDP-binding"/>
</dbReference>
<keyword evidence="2" id="KW-0560">Oxidoreductase</keyword>
<dbReference type="Pfam" id="PF00676">
    <property type="entry name" value="E1_dh"/>
    <property type="match status" value="1"/>
</dbReference>
<dbReference type="RefSeq" id="WP_345461261.1">
    <property type="nucleotide sequence ID" value="NZ_BAABHF010000016.1"/>
</dbReference>
<evidence type="ECO:0000256" key="1">
    <source>
        <dbReference type="ARBA" id="ARBA00001964"/>
    </source>
</evidence>
<feature type="domain" description="Dehydrogenase E1 component" evidence="4">
    <location>
        <begin position="12"/>
        <end position="305"/>
    </location>
</feature>
<name>A0ABP8PQG0_9ACTN</name>
<reference evidence="6" key="1">
    <citation type="journal article" date="2019" name="Int. J. Syst. Evol. Microbiol.">
        <title>The Global Catalogue of Microorganisms (GCM) 10K type strain sequencing project: providing services to taxonomists for standard genome sequencing and annotation.</title>
        <authorList>
            <consortium name="The Broad Institute Genomics Platform"/>
            <consortium name="The Broad Institute Genome Sequencing Center for Infectious Disease"/>
            <person name="Wu L."/>
            <person name="Ma J."/>
        </authorList>
    </citation>
    <scope>NUCLEOTIDE SEQUENCE [LARGE SCALE GENOMIC DNA]</scope>
    <source>
        <strain evidence="6">JCM 17933</strain>
    </source>
</reference>
<keyword evidence="6" id="KW-1185">Reference proteome</keyword>
<dbReference type="PANTHER" id="PTHR11516:SF60">
    <property type="entry name" value="PYRUVATE DEHYDROGENASE E1 COMPONENT SUBUNIT ALPHA"/>
    <property type="match status" value="1"/>
</dbReference>
<evidence type="ECO:0000256" key="2">
    <source>
        <dbReference type="ARBA" id="ARBA00023002"/>
    </source>
</evidence>
<accession>A0ABP8PQG0</accession>
<evidence type="ECO:0000313" key="5">
    <source>
        <dbReference type="EMBL" id="GAA4490381.1"/>
    </source>
</evidence>
<comment type="caution">
    <text evidence="5">The sequence shown here is derived from an EMBL/GenBank/DDBJ whole genome shotgun (WGS) entry which is preliminary data.</text>
</comment>
<keyword evidence="3" id="KW-0786">Thiamine pyrophosphate</keyword>
<dbReference type="CDD" id="cd02000">
    <property type="entry name" value="TPP_E1_PDC_ADC_BCADC"/>
    <property type="match status" value="1"/>
</dbReference>
<comment type="cofactor">
    <cofactor evidence="1">
        <name>thiamine diphosphate</name>
        <dbReference type="ChEBI" id="CHEBI:58937"/>
    </cofactor>
</comment>
<evidence type="ECO:0000256" key="3">
    <source>
        <dbReference type="ARBA" id="ARBA00023052"/>
    </source>
</evidence>
<organism evidence="5 6">
    <name type="scientific">Actinoallomurus oryzae</name>
    <dbReference type="NCBI Taxonomy" id="502180"/>
    <lineage>
        <taxon>Bacteria</taxon>
        <taxon>Bacillati</taxon>
        <taxon>Actinomycetota</taxon>
        <taxon>Actinomycetes</taxon>
        <taxon>Streptosporangiales</taxon>
        <taxon>Thermomonosporaceae</taxon>
        <taxon>Actinoallomurus</taxon>
    </lineage>
</organism>
<dbReference type="Gene3D" id="3.40.50.970">
    <property type="match status" value="1"/>
</dbReference>
<dbReference type="InterPro" id="IPR050642">
    <property type="entry name" value="PDH_E1_Alpha_Subunit"/>
</dbReference>
<dbReference type="InterPro" id="IPR001017">
    <property type="entry name" value="DH_E1"/>
</dbReference>
<gene>
    <name evidence="5" type="ORF">GCM10023191_022470</name>
</gene>
<dbReference type="EMBL" id="BAABHF010000016">
    <property type="protein sequence ID" value="GAA4490381.1"/>
    <property type="molecule type" value="Genomic_DNA"/>
</dbReference>
<protein>
    <submittedName>
        <fullName evidence="5">Thiamine pyrophosphate-dependent dehydrogenase E1 component subunit alpha</fullName>
    </submittedName>
</protein>
<proteinExistence type="predicted"/>
<dbReference type="Proteomes" id="UP001500503">
    <property type="component" value="Unassembled WGS sequence"/>
</dbReference>
<dbReference type="SUPFAM" id="SSF52518">
    <property type="entry name" value="Thiamin diphosphate-binding fold (THDP-binding)"/>
    <property type="match status" value="1"/>
</dbReference>
<evidence type="ECO:0000313" key="6">
    <source>
        <dbReference type="Proteomes" id="UP001500503"/>
    </source>
</evidence>
<dbReference type="PANTHER" id="PTHR11516">
    <property type="entry name" value="PYRUVATE DEHYDROGENASE E1 COMPONENT, ALPHA SUBUNIT BACTERIAL AND ORGANELLAR"/>
    <property type="match status" value="1"/>
</dbReference>
<sequence length="315" mass="33383">MSERRLADLLAMWRIRAFEEKVRDLRAEGSIVGSVHLCIGQEAIPVGACDALEPEDALFATYRGHGWAIARGVPVTPLFAELMGRATGVNGGRGGSAYFTAADHGFHGENSIVGAGAPIACGAALAGRYDGSGRAAVTVFGDGAMNQGAVHEAMNFAAAFDLPVVFVCENNGYSELTPIADMVRSDRLAARAAAYGMPGHRVDGNDAEAVRFHMRDALEVAREGGGPTLLECVTERLVGHYIGDAETYRRPGEMDRIRRREPIARLREGLLADGVPAAEIDAVETRARAETDAAARTALAAPLADPATVKEHLYA</sequence>
<evidence type="ECO:0000259" key="4">
    <source>
        <dbReference type="Pfam" id="PF00676"/>
    </source>
</evidence>